<proteinExistence type="predicted"/>
<reference evidence="3 4" key="1">
    <citation type="submission" date="2018-03" db="EMBL/GenBank/DDBJ databases">
        <authorList>
            <person name="Guldener U."/>
        </authorList>
    </citation>
    <scope>NUCLEOTIDE SEQUENCE [LARGE SCALE GENOMIC DNA]</scope>
    <source>
        <strain evidence="3 4">NBRC100155</strain>
    </source>
</reference>
<protein>
    <submittedName>
        <fullName evidence="3">Uncharacterized protein</fullName>
    </submittedName>
</protein>
<name>A0A5C3EG71_9BASI</name>
<keyword evidence="2" id="KW-0732">Signal</keyword>
<evidence type="ECO:0000256" key="2">
    <source>
        <dbReference type="SAM" id="SignalP"/>
    </source>
</evidence>
<dbReference type="AlphaFoldDB" id="A0A5C3EG71"/>
<keyword evidence="4" id="KW-1185">Reference proteome</keyword>
<evidence type="ECO:0000313" key="4">
    <source>
        <dbReference type="Proteomes" id="UP000324022"/>
    </source>
</evidence>
<evidence type="ECO:0000313" key="3">
    <source>
        <dbReference type="EMBL" id="SPO29260.1"/>
    </source>
</evidence>
<dbReference type="Proteomes" id="UP000324022">
    <property type="component" value="Unassembled WGS sequence"/>
</dbReference>
<feature type="chain" id="PRO_5022864817" evidence="2">
    <location>
        <begin position="25"/>
        <end position="231"/>
    </location>
</feature>
<gene>
    <name evidence="3" type="ORF">UTRI_06209</name>
</gene>
<dbReference type="EMBL" id="OOIN01000027">
    <property type="protein sequence ID" value="SPO29260.1"/>
    <property type="molecule type" value="Genomic_DNA"/>
</dbReference>
<feature type="signal peptide" evidence="2">
    <location>
        <begin position="1"/>
        <end position="24"/>
    </location>
</feature>
<dbReference type="OrthoDB" id="10317083at2759"/>
<sequence>MKGMRRWLQLSVLVLLAQPPGGLGATGSSHTDHNQVSSSEDRTDSLVSHTAGRGLRRAADLEDDASSAIPRELYPGTSVPRSVMDFLISQQHGVDFHLPLLVHSGKEELLEGKMQLNLITYPTKVSMMIYDGTSYFLMPGYNLPDSKHPGWDQIFQRPAGIDGNAIQPLFISRVLQPDSTGERSVPARRYELLSVRTTTSLEDKKAFKEIYDKNRDLMSFAELFSKVNRGV</sequence>
<organism evidence="3 4">
    <name type="scientific">Ustilago trichophora</name>
    <dbReference type="NCBI Taxonomy" id="86804"/>
    <lineage>
        <taxon>Eukaryota</taxon>
        <taxon>Fungi</taxon>
        <taxon>Dikarya</taxon>
        <taxon>Basidiomycota</taxon>
        <taxon>Ustilaginomycotina</taxon>
        <taxon>Ustilaginomycetes</taxon>
        <taxon>Ustilaginales</taxon>
        <taxon>Ustilaginaceae</taxon>
        <taxon>Ustilago</taxon>
    </lineage>
</organism>
<feature type="region of interest" description="Disordered" evidence="1">
    <location>
        <begin position="23"/>
        <end position="52"/>
    </location>
</feature>
<feature type="compositionally biased region" description="Polar residues" evidence="1">
    <location>
        <begin position="26"/>
        <end position="38"/>
    </location>
</feature>
<evidence type="ECO:0000256" key="1">
    <source>
        <dbReference type="SAM" id="MobiDB-lite"/>
    </source>
</evidence>
<accession>A0A5C3EG71</accession>